<sequence>MLGETQWAWLEQELSRPSEIKIVATGIQVLPPLNLGRDLGDYCAYDWNGNSFETAVAEVGESDFASGTSYETWAEIPSSRTRLLKLCQKSINDGNAKAIVFVSGDQHWAEIQAKKMPFDENAGAEQILYEVTASGIDQRWKVDVDNPNRVRVRSADSRGSGDFVYECNFPFEFDGVVYNDCTTVDHDRPWCSTGTYADDKHIHGSWGNCLPEEEELVPRSMQSYGKSRKCTDQYHHTCTAQANYGGIEVDWSTNRMKLAVYTPHHEGEVEASSIFVDFSAAPEPPVNPFE</sequence>
<dbReference type="Pfam" id="PF00040">
    <property type="entry name" value="fn2"/>
    <property type="match status" value="1"/>
</dbReference>
<dbReference type="AlphaFoldDB" id="K0SDR1"/>
<dbReference type="PANTHER" id="PTHR33987">
    <property type="entry name" value="CALCINEURIN-LIKE METALLO-PHOSPHOESTERASE SUPERFAMILY PROTEIN"/>
    <property type="match status" value="1"/>
</dbReference>
<organism evidence="3 4">
    <name type="scientific">Thalassiosira oceanica</name>
    <name type="common">Marine diatom</name>
    <dbReference type="NCBI Taxonomy" id="159749"/>
    <lineage>
        <taxon>Eukaryota</taxon>
        <taxon>Sar</taxon>
        <taxon>Stramenopiles</taxon>
        <taxon>Ochrophyta</taxon>
        <taxon>Bacillariophyta</taxon>
        <taxon>Coscinodiscophyceae</taxon>
        <taxon>Thalassiosirophycidae</taxon>
        <taxon>Thalassiosirales</taxon>
        <taxon>Thalassiosiraceae</taxon>
        <taxon>Thalassiosira</taxon>
    </lineage>
</organism>
<dbReference type="eggNOG" id="ENOG502QYCS">
    <property type="taxonomic scope" value="Eukaryota"/>
</dbReference>
<dbReference type="SMART" id="SM00059">
    <property type="entry name" value="FN2"/>
    <property type="match status" value="1"/>
</dbReference>
<reference evidence="3 4" key="1">
    <citation type="journal article" date="2012" name="Genome Biol.">
        <title>Genome and low-iron response of an oceanic diatom adapted to chronic iron limitation.</title>
        <authorList>
            <person name="Lommer M."/>
            <person name="Specht M."/>
            <person name="Roy A.S."/>
            <person name="Kraemer L."/>
            <person name="Andreson R."/>
            <person name="Gutowska M.A."/>
            <person name="Wolf J."/>
            <person name="Bergner S.V."/>
            <person name="Schilhabel M.B."/>
            <person name="Klostermeier U.C."/>
            <person name="Beiko R.G."/>
            <person name="Rosenstiel P."/>
            <person name="Hippler M."/>
            <person name="Laroche J."/>
        </authorList>
    </citation>
    <scope>NUCLEOTIDE SEQUENCE [LARGE SCALE GENOMIC DNA]</scope>
    <source>
        <strain evidence="3 4">CCMP1005</strain>
    </source>
</reference>
<evidence type="ECO:0000259" key="2">
    <source>
        <dbReference type="PROSITE" id="PS51092"/>
    </source>
</evidence>
<dbReference type="InterPro" id="IPR000562">
    <property type="entry name" value="FN_type2_dom"/>
</dbReference>
<evidence type="ECO:0000313" key="4">
    <source>
        <dbReference type="Proteomes" id="UP000266841"/>
    </source>
</evidence>
<dbReference type="InterPro" id="IPR038607">
    <property type="entry name" value="PhoD-like_sf"/>
</dbReference>
<accession>K0SDR1</accession>
<dbReference type="EMBL" id="AGNL01017540">
    <property type="protein sequence ID" value="EJK64188.1"/>
    <property type="molecule type" value="Genomic_DNA"/>
</dbReference>
<keyword evidence="4" id="KW-1185">Reference proteome</keyword>
<dbReference type="Gene3D" id="3.60.21.70">
    <property type="entry name" value="PhoD-like phosphatase"/>
    <property type="match status" value="1"/>
</dbReference>
<feature type="domain" description="Fibronectin type-II" evidence="2">
    <location>
        <begin position="162"/>
        <end position="211"/>
    </location>
</feature>
<dbReference type="SUPFAM" id="SSF57440">
    <property type="entry name" value="Kringle-like"/>
    <property type="match status" value="1"/>
</dbReference>
<evidence type="ECO:0000256" key="1">
    <source>
        <dbReference type="ARBA" id="ARBA00023157"/>
    </source>
</evidence>
<dbReference type="PROSITE" id="PS51092">
    <property type="entry name" value="FN2_2"/>
    <property type="match status" value="1"/>
</dbReference>
<protein>
    <recommendedName>
        <fullName evidence="2">Fibronectin type-II domain-containing protein</fullName>
    </recommendedName>
</protein>
<proteinExistence type="predicted"/>
<dbReference type="Proteomes" id="UP000266841">
    <property type="component" value="Unassembled WGS sequence"/>
</dbReference>
<evidence type="ECO:0000313" key="3">
    <source>
        <dbReference type="EMBL" id="EJK64188.1"/>
    </source>
</evidence>
<comment type="caution">
    <text evidence="3">The sequence shown here is derived from an EMBL/GenBank/DDBJ whole genome shotgun (WGS) entry which is preliminary data.</text>
</comment>
<dbReference type="InterPro" id="IPR013806">
    <property type="entry name" value="Kringle-like"/>
</dbReference>
<dbReference type="PANTHER" id="PTHR33987:SF1">
    <property type="entry name" value="CALCINEURIN-LIKE METALLO-PHOSPHOESTERASE SUPERFAMILY PROTEIN"/>
    <property type="match status" value="1"/>
</dbReference>
<dbReference type="OrthoDB" id="10266805at2759"/>
<keyword evidence="1" id="KW-1015">Disulfide bond</keyword>
<gene>
    <name evidence="3" type="ORF">THAOC_15103</name>
</gene>
<name>K0SDR1_THAOC</name>